<evidence type="ECO:0000256" key="5">
    <source>
        <dbReference type="ARBA" id="ARBA00022833"/>
    </source>
</evidence>
<dbReference type="Pfam" id="PF00107">
    <property type="entry name" value="ADH_zinc_N"/>
    <property type="match status" value="1"/>
</dbReference>
<dbReference type="InterPro" id="IPR013154">
    <property type="entry name" value="ADH-like_N"/>
</dbReference>
<dbReference type="GO" id="GO:0046872">
    <property type="term" value="F:metal ion binding"/>
    <property type="evidence" value="ECO:0007669"/>
    <property type="project" value="UniProtKB-KW"/>
</dbReference>
<evidence type="ECO:0000256" key="4">
    <source>
        <dbReference type="ARBA" id="ARBA00022723"/>
    </source>
</evidence>
<keyword evidence="6" id="KW-0560">Oxidoreductase</keyword>
<keyword evidence="9" id="KW-1185">Reference proteome</keyword>
<dbReference type="Proteomes" id="UP000534783">
    <property type="component" value="Unassembled WGS sequence"/>
</dbReference>
<evidence type="ECO:0000313" key="8">
    <source>
        <dbReference type="EMBL" id="NKE72363.1"/>
    </source>
</evidence>
<organism evidence="8 9">
    <name type="scientific">Candidatus Manganitrophus noduliformans</name>
    <dbReference type="NCBI Taxonomy" id="2606439"/>
    <lineage>
        <taxon>Bacteria</taxon>
        <taxon>Pseudomonadati</taxon>
        <taxon>Nitrospirota</taxon>
        <taxon>Nitrospiria</taxon>
        <taxon>Candidatus Troglogloeales</taxon>
        <taxon>Candidatus Manganitrophaceae</taxon>
        <taxon>Candidatus Manganitrophus</taxon>
    </lineage>
</organism>
<dbReference type="EC" id="1.1.1.1" evidence="3"/>
<evidence type="ECO:0000313" key="9">
    <source>
        <dbReference type="Proteomes" id="UP000534783"/>
    </source>
</evidence>
<dbReference type="Gene3D" id="3.90.180.10">
    <property type="entry name" value="Medium-chain alcohol dehydrogenases, catalytic domain"/>
    <property type="match status" value="1"/>
</dbReference>
<evidence type="ECO:0000256" key="1">
    <source>
        <dbReference type="ARBA" id="ARBA00001947"/>
    </source>
</evidence>
<feature type="domain" description="Enoyl reductase (ER)" evidence="7">
    <location>
        <begin position="15"/>
        <end position="330"/>
    </location>
</feature>
<reference evidence="8 9" key="1">
    <citation type="journal article" date="2020" name="Nature">
        <title>Bacterial chemolithoautotrophy via manganese oxidation.</title>
        <authorList>
            <person name="Yu H."/>
            <person name="Leadbetter J.R."/>
        </authorList>
    </citation>
    <scope>NUCLEOTIDE SEQUENCE [LARGE SCALE GENOMIC DNA]</scope>
    <source>
        <strain evidence="8 9">Mn-1</strain>
    </source>
</reference>
<comment type="cofactor">
    <cofactor evidence="1">
        <name>Zn(2+)</name>
        <dbReference type="ChEBI" id="CHEBI:29105"/>
    </cofactor>
</comment>
<evidence type="ECO:0000259" key="7">
    <source>
        <dbReference type="SMART" id="SM00829"/>
    </source>
</evidence>
<dbReference type="CDD" id="cd08298">
    <property type="entry name" value="CAD2"/>
    <property type="match status" value="1"/>
</dbReference>
<dbReference type="InterPro" id="IPR014187">
    <property type="entry name" value="ADH_Zn_typ-2"/>
</dbReference>
<keyword evidence="4" id="KW-0479">Metal-binding</keyword>
<proteinExistence type="inferred from homology"/>
<evidence type="ECO:0000256" key="6">
    <source>
        <dbReference type="ARBA" id="ARBA00023002"/>
    </source>
</evidence>
<comment type="caution">
    <text evidence="8">The sequence shown here is derived from an EMBL/GenBank/DDBJ whole genome shotgun (WGS) entry which is preliminary data.</text>
</comment>
<name>A0A7X6DSR4_9BACT</name>
<keyword evidence="5" id="KW-0862">Zinc</keyword>
<dbReference type="PANTHER" id="PTHR42940:SF8">
    <property type="entry name" value="VACUOLAR PROTEIN SORTING-ASSOCIATED PROTEIN 11"/>
    <property type="match status" value="1"/>
</dbReference>
<dbReference type="EMBL" id="VTOW01000003">
    <property type="protein sequence ID" value="NKE72363.1"/>
    <property type="molecule type" value="Genomic_DNA"/>
</dbReference>
<evidence type="ECO:0000256" key="3">
    <source>
        <dbReference type="ARBA" id="ARBA00013190"/>
    </source>
</evidence>
<dbReference type="Gene3D" id="3.40.50.720">
    <property type="entry name" value="NAD(P)-binding Rossmann-like Domain"/>
    <property type="match status" value="1"/>
</dbReference>
<sequence>MKAMIVEKRAPLEERPLQSVERPIPAPGAGEVLIRVEVCAICRTDLHVVEGELPVHKNPVVPGHQVVGEISRLGPHTSRFQVGDRVGVAWLWAACGACFYCLRGDENLCELPQFTGYDVDGGYAEYIVAQEAFIYPLPADLPSHQAAPLLCAGIIGYRALHRSDIRKGGRLGLYGFGASAHVAIQIARYWGCGVYVATRGERHRQLAKELGAAWVGEAADIPPVKLDAAIIFAPAGELVPGALRAVERGGTVAVAGIYMTDIPTLHYGTELFYEKNLRSVTANTRRDGEELLRLASEIPIRTHTELFDLEQANEALSRLKHDGIQGAGVLKIKKDN</sequence>
<dbReference type="InterPro" id="IPR013149">
    <property type="entry name" value="ADH-like_C"/>
</dbReference>
<dbReference type="SMART" id="SM00829">
    <property type="entry name" value="PKS_ER"/>
    <property type="match status" value="1"/>
</dbReference>
<dbReference type="SUPFAM" id="SSF51735">
    <property type="entry name" value="NAD(P)-binding Rossmann-fold domains"/>
    <property type="match status" value="1"/>
</dbReference>
<gene>
    <name evidence="8" type="ORF">MNODULE_16555</name>
</gene>
<dbReference type="AlphaFoldDB" id="A0A7X6DSR4"/>
<protein>
    <recommendedName>
        <fullName evidence="3">alcohol dehydrogenase</fullName>
        <ecNumber evidence="3">1.1.1.1</ecNumber>
    </recommendedName>
</protein>
<dbReference type="InterPro" id="IPR036291">
    <property type="entry name" value="NAD(P)-bd_dom_sf"/>
</dbReference>
<dbReference type="PANTHER" id="PTHR42940">
    <property type="entry name" value="ALCOHOL DEHYDROGENASE 1-RELATED"/>
    <property type="match status" value="1"/>
</dbReference>
<dbReference type="InterPro" id="IPR011032">
    <property type="entry name" value="GroES-like_sf"/>
</dbReference>
<dbReference type="InterPro" id="IPR020843">
    <property type="entry name" value="ER"/>
</dbReference>
<comment type="similarity">
    <text evidence="2">Belongs to the zinc-containing alcohol dehydrogenase family.</text>
</comment>
<dbReference type="GO" id="GO:0005737">
    <property type="term" value="C:cytoplasm"/>
    <property type="evidence" value="ECO:0007669"/>
    <property type="project" value="TreeGrafter"/>
</dbReference>
<dbReference type="SUPFAM" id="SSF50129">
    <property type="entry name" value="GroES-like"/>
    <property type="match status" value="1"/>
</dbReference>
<accession>A0A7X6DSR4</accession>
<evidence type="ECO:0000256" key="2">
    <source>
        <dbReference type="ARBA" id="ARBA00008072"/>
    </source>
</evidence>
<dbReference type="NCBIfam" id="TIGR02822">
    <property type="entry name" value="adh_fam_2"/>
    <property type="match status" value="1"/>
</dbReference>
<dbReference type="RefSeq" id="WP_168061922.1">
    <property type="nucleotide sequence ID" value="NZ_VTOW01000003.1"/>
</dbReference>
<dbReference type="GO" id="GO:0004022">
    <property type="term" value="F:alcohol dehydrogenase (NAD+) activity"/>
    <property type="evidence" value="ECO:0007669"/>
    <property type="project" value="UniProtKB-EC"/>
</dbReference>
<dbReference type="Pfam" id="PF08240">
    <property type="entry name" value="ADH_N"/>
    <property type="match status" value="1"/>
</dbReference>